<proteinExistence type="predicted"/>
<name>A0A3S5BYJ5_9PLAT</name>
<comment type="caution">
    <text evidence="2">The sequence shown here is derived from an EMBL/GenBank/DDBJ whole genome shotgun (WGS) entry which is preliminary data.</text>
</comment>
<feature type="region of interest" description="Disordered" evidence="1">
    <location>
        <begin position="17"/>
        <end position="36"/>
    </location>
</feature>
<protein>
    <submittedName>
        <fullName evidence="2">Uncharacterized protein</fullName>
    </submittedName>
</protein>
<gene>
    <name evidence="2" type="ORF">PXEA_LOCUS18031</name>
</gene>
<evidence type="ECO:0000313" key="3">
    <source>
        <dbReference type="Proteomes" id="UP000784294"/>
    </source>
</evidence>
<evidence type="ECO:0000313" key="2">
    <source>
        <dbReference type="EMBL" id="VEL24591.1"/>
    </source>
</evidence>
<dbReference type="AlphaFoldDB" id="A0A3S5BYJ5"/>
<organism evidence="2 3">
    <name type="scientific">Protopolystoma xenopodis</name>
    <dbReference type="NCBI Taxonomy" id="117903"/>
    <lineage>
        <taxon>Eukaryota</taxon>
        <taxon>Metazoa</taxon>
        <taxon>Spiralia</taxon>
        <taxon>Lophotrochozoa</taxon>
        <taxon>Platyhelminthes</taxon>
        <taxon>Monogenea</taxon>
        <taxon>Polyopisthocotylea</taxon>
        <taxon>Polystomatidea</taxon>
        <taxon>Polystomatidae</taxon>
        <taxon>Protopolystoma</taxon>
    </lineage>
</organism>
<keyword evidence="3" id="KW-1185">Reference proteome</keyword>
<sequence length="217" mass="24023">MRDSLFGERVSIAASPLQRRAKRSSNLPTSPLGIGTRNGQACSQLGSQIDMTISAEISPLPGKSDALQQKHFILPQPSPNHVSRLPIRLNQQDTRLDAITELDSSSQTHSKKPNNTTAGSLIRIAPSNYYQGCVTNFAIAPEEQLERNLIHSNLTGQKAFPEDGITHDRLISQAKLHMEGVQTHYHPQHTLRLKHQHPKEKQFQRSGLGEAYISSAL</sequence>
<accession>A0A3S5BYJ5</accession>
<feature type="non-terminal residue" evidence="2">
    <location>
        <position position="217"/>
    </location>
</feature>
<evidence type="ECO:0000256" key="1">
    <source>
        <dbReference type="SAM" id="MobiDB-lite"/>
    </source>
</evidence>
<dbReference type="Proteomes" id="UP000784294">
    <property type="component" value="Unassembled WGS sequence"/>
</dbReference>
<reference evidence="2" key="1">
    <citation type="submission" date="2018-11" db="EMBL/GenBank/DDBJ databases">
        <authorList>
            <consortium name="Pathogen Informatics"/>
        </authorList>
    </citation>
    <scope>NUCLEOTIDE SEQUENCE</scope>
</reference>
<dbReference type="EMBL" id="CAAALY010068551">
    <property type="protein sequence ID" value="VEL24591.1"/>
    <property type="molecule type" value="Genomic_DNA"/>
</dbReference>